<name>A0A0F9TFU0_9ZZZZ</name>
<gene>
    <name evidence="6" type="ORF">LCGC14_0397680</name>
</gene>
<comment type="caution">
    <text evidence="6">The sequence shown here is derived from an EMBL/GenBank/DDBJ whole genome shotgun (WGS) entry which is preliminary data.</text>
</comment>
<proteinExistence type="predicted"/>
<dbReference type="GO" id="GO:0005506">
    <property type="term" value="F:iron ion binding"/>
    <property type="evidence" value="ECO:0007669"/>
    <property type="project" value="InterPro"/>
</dbReference>
<evidence type="ECO:0000256" key="4">
    <source>
        <dbReference type="ARBA" id="ARBA00023004"/>
    </source>
</evidence>
<evidence type="ECO:0000256" key="3">
    <source>
        <dbReference type="ARBA" id="ARBA00022982"/>
    </source>
</evidence>
<evidence type="ECO:0000313" key="6">
    <source>
        <dbReference type="EMBL" id="KKN73722.1"/>
    </source>
</evidence>
<keyword evidence="1" id="KW-0813">Transport</keyword>
<organism evidence="6">
    <name type="scientific">marine sediment metagenome</name>
    <dbReference type="NCBI Taxonomy" id="412755"/>
    <lineage>
        <taxon>unclassified sequences</taxon>
        <taxon>metagenomes</taxon>
        <taxon>ecological metagenomes</taxon>
    </lineage>
</organism>
<dbReference type="InterPro" id="IPR038094">
    <property type="entry name" value="Desulfoferrodoxin_N_sf"/>
</dbReference>
<evidence type="ECO:0000259" key="5">
    <source>
        <dbReference type="Pfam" id="PF06397"/>
    </source>
</evidence>
<feature type="domain" description="Desulfoferrodoxin N-terminal" evidence="5">
    <location>
        <begin position="29"/>
        <end position="59"/>
    </location>
</feature>
<dbReference type="AlphaFoldDB" id="A0A0F9TFU0"/>
<accession>A0A0F9TFU0</accession>
<dbReference type="InterPro" id="IPR004462">
    <property type="entry name" value="Desulfoferrodoxin_N"/>
</dbReference>
<dbReference type="Gene3D" id="2.20.28.100">
    <property type="entry name" value="Desulphoferrodoxin, N-terminal domain"/>
    <property type="match status" value="1"/>
</dbReference>
<keyword evidence="3" id="KW-0249">Electron transport</keyword>
<reference evidence="6" key="1">
    <citation type="journal article" date="2015" name="Nature">
        <title>Complex archaea that bridge the gap between prokaryotes and eukaryotes.</title>
        <authorList>
            <person name="Spang A."/>
            <person name="Saw J.H."/>
            <person name="Jorgensen S.L."/>
            <person name="Zaremba-Niedzwiedzka K."/>
            <person name="Martijn J."/>
            <person name="Lind A.E."/>
            <person name="van Eijk R."/>
            <person name="Schleper C."/>
            <person name="Guy L."/>
            <person name="Ettema T.J."/>
        </authorList>
    </citation>
    <scope>NUCLEOTIDE SEQUENCE</scope>
</reference>
<keyword evidence="4" id="KW-0408">Iron</keyword>
<dbReference type="SUPFAM" id="SSF57802">
    <property type="entry name" value="Rubredoxin-like"/>
    <property type="match status" value="1"/>
</dbReference>
<protein>
    <recommendedName>
        <fullName evidence="5">Desulfoferrodoxin N-terminal domain-containing protein</fullName>
    </recommendedName>
</protein>
<dbReference type="Pfam" id="PF06397">
    <property type="entry name" value="Desulfoferrod_N"/>
    <property type="match status" value="1"/>
</dbReference>
<keyword evidence="2" id="KW-0479">Metal-binding</keyword>
<evidence type="ECO:0000256" key="1">
    <source>
        <dbReference type="ARBA" id="ARBA00022448"/>
    </source>
</evidence>
<sequence>MNPQPESPPPQWDLDDWEEALTIHVGVSYVCRDCGNVVMVTRGGVGILDLRCCGKPMEQVALPEETNP</sequence>
<dbReference type="EMBL" id="LAZR01000338">
    <property type="protein sequence ID" value="KKN73722.1"/>
    <property type="molecule type" value="Genomic_DNA"/>
</dbReference>
<evidence type="ECO:0000256" key="2">
    <source>
        <dbReference type="ARBA" id="ARBA00022723"/>
    </source>
</evidence>